<keyword evidence="3" id="KW-1185">Reference proteome</keyword>
<accession>A0A0H1BE86</accession>
<evidence type="ECO:0000259" key="1">
    <source>
        <dbReference type="Pfam" id="PF13391"/>
    </source>
</evidence>
<dbReference type="InterPro" id="IPR003615">
    <property type="entry name" value="HNH_nuc"/>
</dbReference>
<dbReference type="Pfam" id="PF13391">
    <property type="entry name" value="HNH_2"/>
    <property type="match status" value="1"/>
</dbReference>
<reference evidence="3" key="1">
    <citation type="journal article" date="2015" name="PLoS Genet.">
        <title>The dynamic genome and transcriptome of the human fungal pathogen Blastomyces and close relative Emmonsia.</title>
        <authorList>
            <person name="Munoz J.F."/>
            <person name="Gauthier G.M."/>
            <person name="Desjardins C.A."/>
            <person name="Gallo J.E."/>
            <person name="Holder J."/>
            <person name="Sullivan T.D."/>
            <person name="Marty A.J."/>
            <person name="Carmen J.C."/>
            <person name="Chen Z."/>
            <person name="Ding L."/>
            <person name="Gujja S."/>
            <person name="Magrini V."/>
            <person name="Misas E."/>
            <person name="Mitreva M."/>
            <person name="Priest M."/>
            <person name="Saif S."/>
            <person name="Whiston E.A."/>
            <person name="Young S."/>
            <person name="Zeng Q."/>
            <person name="Goldman W.E."/>
            <person name="Mardis E.R."/>
            <person name="Taylor J.W."/>
            <person name="McEwen J.G."/>
            <person name="Clay O.K."/>
            <person name="Klein B.S."/>
            <person name="Cuomo C.A."/>
        </authorList>
    </citation>
    <scope>NUCLEOTIDE SEQUENCE [LARGE SCALE GENOMIC DNA]</scope>
    <source>
        <strain evidence="3">UAMH 139</strain>
    </source>
</reference>
<evidence type="ECO:0000313" key="2">
    <source>
        <dbReference type="EMBL" id="KLJ09675.1"/>
    </source>
</evidence>
<protein>
    <recommendedName>
        <fullName evidence="1">HNH nuclease domain-containing protein</fullName>
    </recommendedName>
</protein>
<organism evidence="2 3">
    <name type="scientific">Blastomyces silverae</name>
    <dbReference type="NCBI Taxonomy" id="2060906"/>
    <lineage>
        <taxon>Eukaryota</taxon>
        <taxon>Fungi</taxon>
        <taxon>Dikarya</taxon>
        <taxon>Ascomycota</taxon>
        <taxon>Pezizomycotina</taxon>
        <taxon>Eurotiomycetes</taxon>
        <taxon>Eurotiomycetidae</taxon>
        <taxon>Onygenales</taxon>
        <taxon>Ajellomycetaceae</taxon>
        <taxon>Blastomyces</taxon>
    </lineage>
</organism>
<dbReference type="EMBL" id="LDEV01002290">
    <property type="protein sequence ID" value="KLJ09675.1"/>
    <property type="molecule type" value="Genomic_DNA"/>
</dbReference>
<evidence type="ECO:0000313" key="3">
    <source>
        <dbReference type="Proteomes" id="UP000053573"/>
    </source>
</evidence>
<dbReference type="Proteomes" id="UP000053573">
    <property type="component" value="Unassembled WGS sequence"/>
</dbReference>
<proteinExistence type="predicted"/>
<gene>
    <name evidence="2" type="ORF">EMPG_14904</name>
</gene>
<dbReference type="STRING" id="2060906.A0A0H1BE86"/>
<dbReference type="OrthoDB" id="2104739at2759"/>
<name>A0A0H1BE86_9EURO</name>
<sequence>MVPKLSQHRHQSYLEGIINFPGPQGLAADQRAHARRRFYTIIHHFDAPDNSRRPGGYRHPQLVLYTYEYSRSELSQDTFLRAFFESMNLDVAGEEDIDFDYEDLEKQLGKNLIAFADVLLDDFFLPLKASGQQTPQPSPAHLSAIQRAQRGTHEFTGTPDRISVLRGSCLIRDRHRCVISRRFDQREAIIRVAEHHDNAQDDEGNPLRGQLYSHLEVAHILPHSLTQTNAALMILNMVDCDVSHLIDGINIDRPFNAISLTHDLHIDFGSFTVFFEAVPGQEHTYQINTFIPPGILQDVPVTRPLYLTNDKSIEPPSPQLLAIHRAIAYTLHLSGAGEYIDNILRDMEEIGVQADGSTELGRIIKLRLGGWLDSAVAHA</sequence>
<comment type="caution">
    <text evidence="2">The sequence shown here is derived from an EMBL/GenBank/DDBJ whole genome shotgun (WGS) entry which is preliminary data.</text>
</comment>
<dbReference type="AlphaFoldDB" id="A0A0H1BE86"/>
<feature type="domain" description="HNH nuclease" evidence="1">
    <location>
        <begin position="203"/>
        <end position="275"/>
    </location>
</feature>